<dbReference type="Gene3D" id="2.60.120.10">
    <property type="entry name" value="Jelly Rolls"/>
    <property type="match status" value="1"/>
</dbReference>
<dbReference type="GO" id="GO:0005737">
    <property type="term" value="C:cytoplasm"/>
    <property type="evidence" value="ECO:0007669"/>
    <property type="project" value="UniProtKB-SubCell"/>
</dbReference>
<accession>A0A6V7UTZ2</accession>
<organism evidence="9 10">
    <name type="scientific">Meloidogyne enterolobii</name>
    <name type="common">Root-knot nematode worm</name>
    <name type="synonym">Meloidogyne mayaguensis</name>
    <dbReference type="NCBI Taxonomy" id="390850"/>
    <lineage>
        <taxon>Eukaryota</taxon>
        <taxon>Metazoa</taxon>
        <taxon>Ecdysozoa</taxon>
        <taxon>Nematoda</taxon>
        <taxon>Chromadorea</taxon>
        <taxon>Rhabditida</taxon>
        <taxon>Tylenchina</taxon>
        <taxon>Tylenchomorpha</taxon>
        <taxon>Tylenchoidea</taxon>
        <taxon>Meloidogynidae</taxon>
        <taxon>Meloidogyninae</taxon>
        <taxon>Meloidogyne</taxon>
    </lineage>
</organism>
<dbReference type="Proteomes" id="UP000580250">
    <property type="component" value="Unassembled WGS sequence"/>
</dbReference>
<reference evidence="9 10" key="1">
    <citation type="submission" date="2020-08" db="EMBL/GenBank/DDBJ databases">
        <authorList>
            <person name="Koutsovoulos G."/>
            <person name="Danchin GJ E."/>
        </authorList>
    </citation>
    <scope>NUCLEOTIDE SEQUENCE [LARGE SCALE GENOMIC DNA]</scope>
</reference>
<dbReference type="OrthoDB" id="546434at2759"/>
<dbReference type="InterPro" id="IPR014710">
    <property type="entry name" value="RmlC-like_jellyroll"/>
</dbReference>
<evidence type="ECO:0000256" key="2">
    <source>
        <dbReference type="ARBA" id="ARBA00004496"/>
    </source>
</evidence>
<keyword evidence="6" id="KW-0472">Membrane</keyword>
<dbReference type="PANTHER" id="PTHR45161">
    <property type="entry name" value="CYTOSKELETON-ASSOCIATED PROTEIN 4"/>
    <property type="match status" value="1"/>
</dbReference>
<evidence type="ECO:0000256" key="7">
    <source>
        <dbReference type="SAM" id="MobiDB-lite"/>
    </source>
</evidence>
<proteinExistence type="predicted"/>
<dbReference type="PANTHER" id="PTHR45161:SF3">
    <property type="entry name" value="METHYL-ACCEPTING CHEMOTAXIS PROTEIN"/>
    <property type="match status" value="1"/>
</dbReference>
<dbReference type="SUPFAM" id="SSF51206">
    <property type="entry name" value="cAMP-binding domain-like"/>
    <property type="match status" value="1"/>
</dbReference>
<feature type="region of interest" description="Disordered" evidence="7">
    <location>
        <begin position="157"/>
        <end position="176"/>
    </location>
</feature>
<evidence type="ECO:0000256" key="1">
    <source>
        <dbReference type="ARBA" id="ARBA00004236"/>
    </source>
</evidence>
<evidence type="ECO:0000256" key="4">
    <source>
        <dbReference type="ARBA" id="ARBA00022490"/>
    </source>
</evidence>
<feature type="compositionally biased region" description="Polar residues" evidence="7">
    <location>
        <begin position="334"/>
        <end position="346"/>
    </location>
</feature>
<keyword evidence="3" id="KW-1003">Cell membrane</keyword>
<dbReference type="PROSITE" id="PS50042">
    <property type="entry name" value="CNMP_BINDING_3"/>
    <property type="match status" value="1"/>
</dbReference>
<dbReference type="CDD" id="cd00038">
    <property type="entry name" value="CAP_ED"/>
    <property type="match status" value="1"/>
</dbReference>
<dbReference type="InterPro" id="IPR000595">
    <property type="entry name" value="cNMP-bd_dom"/>
</dbReference>
<feature type="region of interest" description="Disordered" evidence="7">
    <location>
        <begin position="329"/>
        <end position="348"/>
    </location>
</feature>
<evidence type="ECO:0000256" key="3">
    <source>
        <dbReference type="ARBA" id="ARBA00022475"/>
    </source>
</evidence>
<evidence type="ECO:0000313" key="10">
    <source>
        <dbReference type="Proteomes" id="UP000580250"/>
    </source>
</evidence>
<name>A0A6V7UTZ2_MELEN</name>
<evidence type="ECO:0000256" key="6">
    <source>
        <dbReference type="ARBA" id="ARBA00023136"/>
    </source>
</evidence>
<comment type="subcellular location">
    <subcellularLocation>
        <location evidence="1">Cell membrane</location>
    </subcellularLocation>
    <subcellularLocation>
        <location evidence="2">Cytoplasm</location>
    </subcellularLocation>
</comment>
<keyword evidence="4" id="KW-0963">Cytoplasm</keyword>
<dbReference type="EMBL" id="CAJEWN010000105">
    <property type="protein sequence ID" value="CAD2164767.1"/>
    <property type="molecule type" value="Genomic_DNA"/>
</dbReference>
<evidence type="ECO:0000256" key="5">
    <source>
        <dbReference type="ARBA" id="ARBA00022553"/>
    </source>
</evidence>
<keyword evidence="5" id="KW-0597">Phosphoprotein</keyword>
<dbReference type="InterPro" id="IPR018490">
    <property type="entry name" value="cNMP-bd_dom_sf"/>
</dbReference>
<dbReference type="AlphaFoldDB" id="A0A6V7UTZ2"/>
<evidence type="ECO:0000259" key="8">
    <source>
        <dbReference type="PROSITE" id="PS50042"/>
    </source>
</evidence>
<dbReference type="GO" id="GO:0005886">
    <property type="term" value="C:plasma membrane"/>
    <property type="evidence" value="ECO:0007669"/>
    <property type="project" value="UniProtKB-SubCell"/>
</dbReference>
<sequence length="405" mass="45787">MNSSAFYNALIKRPNERNEEEINTIFNHLRRLEVFERLHDAPLKSVCKTARLERHSANYVLFRKGQLATCWYILLSGSVFMNKQVYLPIGCFGKRSNMNLRRMSDCIVISPSDMIVIDYPDVQRITVHLHNNSDNILNQTGNQPSVSATAFPAFDGPSSSSLSSSPLGGAGTSTPSLLVRRQSGDCAWKGNIQQQSSKGIQIMTMAPPQRSAAATPLPPHYNQQQYSSKYPPHHRIPPHISTSSNQQQQLCHQHNNNHLYQQQSTIQHIPVTNSPICHRVPSPAPTFSSPVKDVFHFSRHQNSNNNNNSLQQQNRGGGVFFHPQIILQQHHAKSNSMSSGNTSKNQQKNKEFLNEVEVPFIRVKQQQQPKTLPRTKIDEINGELLVEEKIVIIIISFLQDKKDHQ</sequence>
<comment type="caution">
    <text evidence="9">The sequence shown here is derived from an EMBL/GenBank/DDBJ whole genome shotgun (WGS) entry which is preliminary data.</text>
</comment>
<evidence type="ECO:0000313" key="9">
    <source>
        <dbReference type="EMBL" id="CAD2164767.1"/>
    </source>
</evidence>
<protein>
    <recommendedName>
        <fullName evidence="8">Cyclic nucleotide-binding domain-containing protein</fullName>
    </recommendedName>
</protein>
<feature type="domain" description="Cyclic nucleotide-binding" evidence="8">
    <location>
        <begin position="34"/>
        <end position="79"/>
    </location>
</feature>
<gene>
    <name evidence="9" type="ORF">MENT_LOCUS16761</name>
</gene>